<comment type="caution">
    <text evidence="1">The sequence shown here is derived from an EMBL/GenBank/DDBJ whole genome shotgun (WGS) entry which is preliminary data.</text>
</comment>
<dbReference type="Proteomes" id="UP001234581">
    <property type="component" value="Unassembled WGS sequence"/>
</dbReference>
<gene>
    <name evidence="1" type="ORF">O0I10_005358</name>
</gene>
<evidence type="ECO:0000313" key="2">
    <source>
        <dbReference type="Proteomes" id="UP001234581"/>
    </source>
</evidence>
<sequence>MAFGSELEDSAATLTSLSLDFYHHIAQIWLIWFQVSVITEVQSRRIPHYHSSLSLVDHLAAINASLMTLGLFDHPTTDTGEPYPQ</sequence>
<dbReference type="AlphaFoldDB" id="A0AAD7V7G6"/>
<dbReference type="RefSeq" id="XP_058343889.1">
    <property type="nucleotide sequence ID" value="XM_058485403.1"/>
</dbReference>
<name>A0AAD7V7G6_9FUNG</name>
<dbReference type="EMBL" id="JARTCD010000021">
    <property type="protein sequence ID" value="KAJ8658976.1"/>
    <property type="molecule type" value="Genomic_DNA"/>
</dbReference>
<protein>
    <submittedName>
        <fullName evidence="1">Uncharacterized protein</fullName>
    </submittedName>
</protein>
<organism evidence="1 2">
    <name type="scientific">Lichtheimia ornata</name>
    <dbReference type="NCBI Taxonomy" id="688661"/>
    <lineage>
        <taxon>Eukaryota</taxon>
        <taxon>Fungi</taxon>
        <taxon>Fungi incertae sedis</taxon>
        <taxon>Mucoromycota</taxon>
        <taxon>Mucoromycotina</taxon>
        <taxon>Mucoromycetes</taxon>
        <taxon>Mucorales</taxon>
        <taxon>Lichtheimiaceae</taxon>
        <taxon>Lichtheimia</taxon>
    </lineage>
</organism>
<accession>A0AAD7V7G6</accession>
<keyword evidence="2" id="KW-1185">Reference proteome</keyword>
<proteinExistence type="predicted"/>
<evidence type="ECO:0000313" key="1">
    <source>
        <dbReference type="EMBL" id="KAJ8658976.1"/>
    </source>
</evidence>
<dbReference type="GeneID" id="83212771"/>
<reference evidence="1 2" key="1">
    <citation type="submission" date="2023-03" db="EMBL/GenBank/DDBJ databases">
        <title>Genome sequence of Lichtheimia ornata CBS 291.66.</title>
        <authorList>
            <person name="Mohabir J.T."/>
            <person name="Shea T.P."/>
            <person name="Kurbessoian T."/>
            <person name="Berby B."/>
            <person name="Fontaine J."/>
            <person name="Livny J."/>
            <person name="Gnirke A."/>
            <person name="Stajich J.E."/>
            <person name="Cuomo C.A."/>
        </authorList>
    </citation>
    <scope>NUCLEOTIDE SEQUENCE [LARGE SCALE GENOMIC DNA]</scope>
    <source>
        <strain evidence="1">CBS 291.66</strain>
    </source>
</reference>